<reference evidence="2 3" key="1">
    <citation type="submission" date="2015-07" db="EMBL/GenBank/DDBJ databases">
        <authorList>
            <person name="Noorani M."/>
        </authorList>
    </citation>
    <scope>NUCLEOTIDE SEQUENCE [LARGE SCALE GENOMIC DNA]</scope>
    <source>
        <strain evidence="2 3">NRRL B-24567</strain>
    </source>
</reference>
<dbReference type="AlphaFoldDB" id="A0A0M8QUZ9"/>
<evidence type="ECO:0000313" key="3">
    <source>
        <dbReference type="Proteomes" id="UP000037773"/>
    </source>
</evidence>
<comment type="caution">
    <text evidence="2">The sequence shown here is derived from an EMBL/GenBank/DDBJ whole genome shotgun (WGS) entry which is preliminary data.</text>
</comment>
<dbReference type="EMBL" id="LGCN01000001">
    <property type="protein sequence ID" value="KOT46845.1"/>
    <property type="molecule type" value="Genomic_DNA"/>
</dbReference>
<protein>
    <submittedName>
        <fullName evidence="2">Uncharacterized protein</fullName>
    </submittedName>
</protein>
<organism evidence="2 3">
    <name type="scientific">Streptomyces caelestis</name>
    <dbReference type="NCBI Taxonomy" id="36816"/>
    <lineage>
        <taxon>Bacteria</taxon>
        <taxon>Bacillati</taxon>
        <taxon>Actinomycetota</taxon>
        <taxon>Actinomycetes</taxon>
        <taxon>Kitasatosporales</taxon>
        <taxon>Streptomycetaceae</taxon>
        <taxon>Streptomyces</taxon>
    </lineage>
</organism>
<name>A0A0M8QUZ9_9ACTN</name>
<keyword evidence="3" id="KW-1185">Reference proteome</keyword>
<sequence>MNPADDAYALNRALVSALARRDDVLLLPVLVPAGTDVPPVNPLTAMLLGLLGQVTAERDAFRTWVTQDPIQPSGDPLRARAADAASNLARRDSP</sequence>
<evidence type="ECO:0000313" key="2">
    <source>
        <dbReference type="EMBL" id="KOT46845.1"/>
    </source>
</evidence>
<proteinExistence type="predicted"/>
<dbReference type="RefSeq" id="WP_030819278.1">
    <property type="nucleotide sequence ID" value="NZ_LGCN01000001.1"/>
</dbReference>
<accession>A0A0M8QUZ9</accession>
<evidence type="ECO:0000256" key="1">
    <source>
        <dbReference type="SAM" id="MobiDB-lite"/>
    </source>
</evidence>
<gene>
    <name evidence="2" type="ORF">ADK41_01420</name>
</gene>
<dbReference type="OrthoDB" id="4259260at2"/>
<feature type="region of interest" description="Disordered" evidence="1">
    <location>
        <begin position="67"/>
        <end position="94"/>
    </location>
</feature>
<dbReference type="PATRIC" id="fig|36816.3.peg.310"/>
<dbReference type="Proteomes" id="UP000037773">
    <property type="component" value="Unassembled WGS sequence"/>
</dbReference>